<name>A0A835XXK6_9CHLO</name>
<dbReference type="Proteomes" id="UP000612055">
    <property type="component" value="Unassembled WGS sequence"/>
</dbReference>
<evidence type="ECO:0000313" key="2">
    <source>
        <dbReference type="Proteomes" id="UP000612055"/>
    </source>
</evidence>
<gene>
    <name evidence="1" type="ORF">HYH03_011375</name>
</gene>
<comment type="caution">
    <text evidence="1">The sequence shown here is derived from an EMBL/GenBank/DDBJ whole genome shotgun (WGS) entry which is preliminary data.</text>
</comment>
<evidence type="ECO:0000313" key="1">
    <source>
        <dbReference type="EMBL" id="KAG2490251.1"/>
    </source>
</evidence>
<accession>A0A835XXK6</accession>
<dbReference type="EMBL" id="JAEHOE010000064">
    <property type="protein sequence ID" value="KAG2490251.1"/>
    <property type="molecule type" value="Genomic_DNA"/>
</dbReference>
<organism evidence="1 2">
    <name type="scientific">Edaphochlamys debaryana</name>
    <dbReference type="NCBI Taxonomy" id="47281"/>
    <lineage>
        <taxon>Eukaryota</taxon>
        <taxon>Viridiplantae</taxon>
        <taxon>Chlorophyta</taxon>
        <taxon>core chlorophytes</taxon>
        <taxon>Chlorophyceae</taxon>
        <taxon>CS clade</taxon>
        <taxon>Chlamydomonadales</taxon>
        <taxon>Chlamydomonadales incertae sedis</taxon>
        <taxon>Edaphochlamys</taxon>
    </lineage>
</organism>
<protein>
    <submittedName>
        <fullName evidence="1">Uncharacterized protein</fullName>
    </submittedName>
</protein>
<reference evidence="1" key="1">
    <citation type="journal article" date="2020" name="bioRxiv">
        <title>Comparative genomics of Chlamydomonas.</title>
        <authorList>
            <person name="Craig R.J."/>
            <person name="Hasan A.R."/>
            <person name="Ness R.W."/>
            <person name="Keightley P.D."/>
        </authorList>
    </citation>
    <scope>NUCLEOTIDE SEQUENCE</scope>
    <source>
        <strain evidence="1">CCAP 11/70</strain>
    </source>
</reference>
<dbReference type="AlphaFoldDB" id="A0A835XXK6"/>
<sequence>MAYRIVTTNTDVPRLRLLRRLGLPWDENGAFSSAVSPGLDLDTLRWMILEGCPAEWAEAKIKAEGRLQSGDVRAAAVLAWIEEEQAAAA</sequence>
<proteinExistence type="predicted"/>
<keyword evidence="2" id="KW-1185">Reference proteome</keyword>